<feature type="domain" description="DUF6699" evidence="1">
    <location>
        <begin position="150"/>
        <end position="283"/>
    </location>
</feature>
<sequence length="294" mass="33738">MAAVFYRSQMSCPWCNAQIQVSPGWNLQIFIDCTGCKRRFSISKSTSTTDSHVAMRTAWDYVSNPNSNSYPENGTPNVTTVPPTETRANNWNNAEQPGPAQRQNRTSLQFIHLMIDPSNGTKPLKPKATSLRWLLVKYTSSFKRSKDPLLYFDIGFDPRNHDNLKDRRSKAGMTPVPEEDRILSASSHCFITDMNIVCPKVGVVMVSRRDGIRCIDVFDAIFQTYNEPMRQTEYPGPDVKIERYMRHFKARCDACPNPSREFWVGMRRVDLLRGRRIFDGLTRLGSDWELKLEA</sequence>
<dbReference type="AlphaFoldDB" id="A0AAV9ZM93"/>
<accession>A0AAV9ZM93</accession>
<evidence type="ECO:0000313" key="3">
    <source>
        <dbReference type="EMBL" id="KAK7017269.1"/>
    </source>
</evidence>
<name>A0AAV9ZM93_9AGAR</name>
<dbReference type="EMBL" id="JAWWNJ010000048">
    <property type="protein sequence ID" value="KAK7017269.1"/>
    <property type="molecule type" value="Genomic_DNA"/>
</dbReference>
<keyword evidence="4" id="KW-1185">Reference proteome</keyword>
<dbReference type="InterPro" id="IPR046522">
    <property type="entry name" value="DUF6699"/>
</dbReference>
<organism evidence="2 4">
    <name type="scientific">Favolaschia claudopus</name>
    <dbReference type="NCBI Taxonomy" id="2862362"/>
    <lineage>
        <taxon>Eukaryota</taxon>
        <taxon>Fungi</taxon>
        <taxon>Dikarya</taxon>
        <taxon>Basidiomycota</taxon>
        <taxon>Agaricomycotina</taxon>
        <taxon>Agaricomycetes</taxon>
        <taxon>Agaricomycetidae</taxon>
        <taxon>Agaricales</taxon>
        <taxon>Marasmiineae</taxon>
        <taxon>Mycenaceae</taxon>
        <taxon>Favolaschia</taxon>
    </lineage>
</organism>
<dbReference type="Proteomes" id="UP001362999">
    <property type="component" value="Unassembled WGS sequence"/>
</dbReference>
<evidence type="ECO:0000313" key="4">
    <source>
        <dbReference type="Proteomes" id="UP001362999"/>
    </source>
</evidence>
<dbReference type="EMBL" id="JAWWNJ010000131">
    <property type="protein sequence ID" value="KAK6987532.1"/>
    <property type="molecule type" value="Genomic_DNA"/>
</dbReference>
<dbReference type="Pfam" id="PF20415">
    <property type="entry name" value="DUF6699"/>
    <property type="match status" value="1"/>
</dbReference>
<protein>
    <recommendedName>
        <fullName evidence="1">DUF6699 domain-containing protein</fullName>
    </recommendedName>
</protein>
<evidence type="ECO:0000259" key="1">
    <source>
        <dbReference type="Pfam" id="PF20415"/>
    </source>
</evidence>
<gene>
    <name evidence="3" type="ORF">R3P38DRAFT_1320394</name>
    <name evidence="2" type="ORF">R3P38DRAFT_331425</name>
</gene>
<reference evidence="2 4" key="1">
    <citation type="journal article" date="2024" name="J Genomics">
        <title>Draft genome sequencing and assembly of Favolaschia claudopus CIRM-BRFM 2984 isolated from oak limbs.</title>
        <authorList>
            <person name="Navarro D."/>
            <person name="Drula E."/>
            <person name="Chaduli D."/>
            <person name="Cazenave R."/>
            <person name="Ahrendt S."/>
            <person name="Wang J."/>
            <person name="Lipzen A."/>
            <person name="Daum C."/>
            <person name="Barry K."/>
            <person name="Grigoriev I.V."/>
            <person name="Favel A."/>
            <person name="Rosso M.N."/>
            <person name="Martin F."/>
        </authorList>
    </citation>
    <scope>NUCLEOTIDE SEQUENCE [LARGE SCALE GENOMIC DNA]</scope>
    <source>
        <strain evidence="2 4">CIRM-BRFM 2984</strain>
    </source>
</reference>
<comment type="caution">
    <text evidence="2">The sequence shown here is derived from an EMBL/GenBank/DDBJ whole genome shotgun (WGS) entry which is preliminary data.</text>
</comment>
<evidence type="ECO:0000313" key="2">
    <source>
        <dbReference type="EMBL" id="KAK6987532.1"/>
    </source>
</evidence>
<proteinExistence type="predicted"/>